<protein>
    <submittedName>
        <fullName evidence="2">Uncharacterized protein</fullName>
    </submittedName>
</protein>
<feature type="transmembrane region" description="Helical" evidence="1">
    <location>
        <begin position="116"/>
        <end position="135"/>
    </location>
</feature>
<reference evidence="2 3" key="1">
    <citation type="submission" date="2021-05" db="EMBL/GenBank/DDBJ databases">
        <title>The draft genome of Geobacter chapellei DSM 13688.</title>
        <authorList>
            <person name="Xu Z."/>
            <person name="Masuda Y."/>
            <person name="Itoh H."/>
            <person name="Senoo K."/>
        </authorList>
    </citation>
    <scope>NUCLEOTIDE SEQUENCE [LARGE SCALE GENOMIC DNA]</scope>
    <source>
        <strain evidence="2 3">DSM 13688</strain>
    </source>
</reference>
<feature type="transmembrane region" description="Helical" evidence="1">
    <location>
        <begin position="261"/>
        <end position="278"/>
    </location>
</feature>
<sequence length="561" mass="62385">MKLSSDLPVNAFFAPLVALTAFILCLRKIGDFDYWTHLALGRAYWSSAGGNISEPFVLLRMGVPLENNERVFQMLLYPIRAIGSDAAICLAIAFIAACIFFIYARLLPNTADTGTRAITFAYLIATLVAVQFRFAPRPEVPAYLLFALILALTQSFKLHPSRCKLVVMVLIVAAWVPLHVTWTIGAVLAITMMLTKPRLDFWKAQTTTTGGVLFLCIVAAAVIMAGFHTISFGQFVLGHLAQGGILAGITEMRPTWEFPEVFHEFCLVSLFALMLTWGTKERRGGRLFFWAIALAIGLFVVRNTAIALLGMVPIAMEGLESRKNLVLQKYRTAVVCTSLLTFVVLAWGSLRKSDPPWGVGVQWLLFPREAAAFVKERKLPARVFNNWDCGGYLNWAWGGDPKTFLDGRLGTSSSIVAHDAVIDGINPAATINQLDIKTILIQPLYHNSGRIVPGLFWLLGQPEWQLVHASDAFVFVKGRLPAGVTSLPAHAVWRSLSHHIAMMPPDWADDQEHLLYSFALSHYFSGDTVTAQQLLADARLRTPRLFPEYRNYFLFPTEPTR</sequence>
<keyword evidence="1" id="KW-0812">Transmembrane</keyword>
<evidence type="ECO:0000313" key="3">
    <source>
        <dbReference type="Proteomes" id="UP000784128"/>
    </source>
</evidence>
<keyword evidence="3" id="KW-1185">Reference proteome</keyword>
<feature type="transmembrane region" description="Helical" evidence="1">
    <location>
        <begin position="82"/>
        <end position="104"/>
    </location>
</feature>
<organism evidence="2 3">
    <name type="scientific">Pelotalea chapellei</name>
    <dbReference type="NCBI Taxonomy" id="44671"/>
    <lineage>
        <taxon>Bacteria</taxon>
        <taxon>Pseudomonadati</taxon>
        <taxon>Thermodesulfobacteriota</taxon>
        <taxon>Desulfuromonadia</taxon>
        <taxon>Geobacterales</taxon>
        <taxon>Geobacteraceae</taxon>
        <taxon>Pelotalea</taxon>
    </lineage>
</organism>
<accession>A0ABS5UA76</accession>
<feature type="transmembrane region" description="Helical" evidence="1">
    <location>
        <begin position="211"/>
        <end position="230"/>
    </location>
</feature>
<dbReference type="EMBL" id="JAHDYS010000011">
    <property type="protein sequence ID" value="MBT1072577.1"/>
    <property type="molecule type" value="Genomic_DNA"/>
</dbReference>
<feature type="transmembrane region" description="Helical" evidence="1">
    <location>
        <begin position="287"/>
        <end position="310"/>
    </location>
</feature>
<comment type="caution">
    <text evidence="2">The sequence shown here is derived from an EMBL/GenBank/DDBJ whole genome shotgun (WGS) entry which is preliminary data.</text>
</comment>
<name>A0ABS5UA76_9BACT</name>
<proteinExistence type="predicted"/>
<dbReference type="RefSeq" id="WP_214299716.1">
    <property type="nucleotide sequence ID" value="NZ_JAHDYS010000011.1"/>
</dbReference>
<feature type="transmembrane region" description="Helical" evidence="1">
    <location>
        <begin position="165"/>
        <end position="190"/>
    </location>
</feature>
<keyword evidence="1" id="KW-0472">Membrane</keyword>
<keyword evidence="1" id="KW-1133">Transmembrane helix</keyword>
<evidence type="ECO:0000313" key="2">
    <source>
        <dbReference type="EMBL" id="MBT1072577.1"/>
    </source>
</evidence>
<evidence type="ECO:0000256" key="1">
    <source>
        <dbReference type="SAM" id="Phobius"/>
    </source>
</evidence>
<gene>
    <name evidence="2" type="ORF">KJB30_12325</name>
</gene>
<dbReference type="Proteomes" id="UP000784128">
    <property type="component" value="Unassembled WGS sequence"/>
</dbReference>
<feature type="transmembrane region" description="Helical" evidence="1">
    <location>
        <begin position="12"/>
        <end position="30"/>
    </location>
</feature>